<dbReference type="EMBL" id="BMKP01000004">
    <property type="protein sequence ID" value="GGF12543.1"/>
    <property type="molecule type" value="Genomic_DNA"/>
</dbReference>
<evidence type="ECO:0000256" key="1">
    <source>
        <dbReference type="ARBA" id="ARBA00007637"/>
    </source>
</evidence>
<keyword evidence="4" id="KW-1185">Reference proteome</keyword>
<dbReference type="InterPro" id="IPR036291">
    <property type="entry name" value="NAD(P)-bd_dom_sf"/>
</dbReference>
<comment type="similarity">
    <text evidence="1">Belongs to the NAD(P)-dependent epimerase/dehydratase family.</text>
</comment>
<organism evidence="3 4">
    <name type="scientific">Flavobacterium limi</name>
    <dbReference type="NCBI Taxonomy" id="2045105"/>
    <lineage>
        <taxon>Bacteria</taxon>
        <taxon>Pseudomonadati</taxon>
        <taxon>Bacteroidota</taxon>
        <taxon>Flavobacteriia</taxon>
        <taxon>Flavobacteriales</taxon>
        <taxon>Flavobacteriaceae</taxon>
        <taxon>Flavobacterium</taxon>
    </lineage>
</organism>
<feature type="domain" description="NAD-dependent epimerase/dehydratase" evidence="2">
    <location>
        <begin position="7"/>
        <end position="243"/>
    </location>
</feature>
<accession>A0ABQ1U851</accession>
<evidence type="ECO:0000259" key="2">
    <source>
        <dbReference type="Pfam" id="PF01370"/>
    </source>
</evidence>
<evidence type="ECO:0000313" key="3">
    <source>
        <dbReference type="EMBL" id="GGF12543.1"/>
    </source>
</evidence>
<comment type="caution">
    <text evidence="3">The sequence shown here is derived from an EMBL/GenBank/DDBJ whole genome shotgun (WGS) entry which is preliminary data.</text>
</comment>
<dbReference type="Gene3D" id="3.90.25.10">
    <property type="entry name" value="UDP-galactose 4-epimerase, domain 1"/>
    <property type="match status" value="1"/>
</dbReference>
<dbReference type="RefSeq" id="WP_163394406.1">
    <property type="nucleotide sequence ID" value="NZ_BMKP01000004.1"/>
</dbReference>
<gene>
    <name evidence="3" type="ORF">GCM10011518_22250</name>
</gene>
<dbReference type="SUPFAM" id="SSF51735">
    <property type="entry name" value="NAD(P)-binding Rossmann-fold domains"/>
    <property type="match status" value="1"/>
</dbReference>
<name>A0ABQ1U851_9FLAO</name>
<dbReference type="PANTHER" id="PTHR43000">
    <property type="entry name" value="DTDP-D-GLUCOSE 4,6-DEHYDRATASE-RELATED"/>
    <property type="match status" value="1"/>
</dbReference>
<reference evidence="4" key="1">
    <citation type="journal article" date="2019" name="Int. J. Syst. Evol. Microbiol.">
        <title>The Global Catalogue of Microorganisms (GCM) 10K type strain sequencing project: providing services to taxonomists for standard genome sequencing and annotation.</title>
        <authorList>
            <consortium name="The Broad Institute Genomics Platform"/>
            <consortium name="The Broad Institute Genome Sequencing Center for Infectious Disease"/>
            <person name="Wu L."/>
            <person name="Ma J."/>
        </authorList>
    </citation>
    <scope>NUCLEOTIDE SEQUENCE [LARGE SCALE GENOMIC DNA]</scope>
    <source>
        <strain evidence="4">CGMCC 1.16060</strain>
    </source>
</reference>
<dbReference type="InterPro" id="IPR001509">
    <property type="entry name" value="Epimerase_deHydtase"/>
</dbReference>
<dbReference type="Proteomes" id="UP000655016">
    <property type="component" value="Unassembled WGS sequence"/>
</dbReference>
<dbReference type="Gene3D" id="3.40.50.720">
    <property type="entry name" value="NAD(P)-binding Rossmann-like Domain"/>
    <property type="match status" value="1"/>
</dbReference>
<sequence>MTKKRNILLIGGAGFIGTNLLNAFIDNDAYNMFVLETPFANISKLQHLEKEITIFKGVLADYDLLQSIILDHNINVVIHLVSTLVPGSSYDDYKREFENIIFPTVRLMGLCAEKNIKFIYFSSGGTIYGNNSQGKFLETDLREPISYYGLSKQIIEDSILFEHRRANLRYLIVRPSNPFGPGQSLNGVQGLIAVAIGKIMANEPITIWGDGSSIRDYIYIDDLVRIMYELINKNVENEIINIGSGIGHSINDILLHLRNIAGDKLMVKYETSRSVDVTSVILDISKLESFIEIKNTPLEDGIRMFYNDVKLILKI</sequence>
<dbReference type="Pfam" id="PF01370">
    <property type="entry name" value="Epimerase"/>
    <property type="match status" value="1"/>
</dbReference>
<evidence type="ECO:0000313" key="4">
    <source>
        <dbReference type="Proteomes" id="UP000655016"/>
    </source>
</evidence>
<proteinExistence type="inferred from homology"/>
<protein>
    <submittedName>
        <fullName evidence="3">Epimerase</fullName>
    </submittedName>
</protein>